<protein>
    <recommendedName>
        <fullName evidence="2">GTP 3',8-cyclase</fullName>
        <ecNumber evidence="2">4.1.99.22</ecNumber>
    </recommendedName>
</protein>
<evidence type="ECO:0000259" key="13">
    <source>
        <dbReference type="PROSITE" id="PS51918"/>
    </source>
</evidence>
<dbReference type="Pfam" id="PF06463">
    <property type="entry name" value="Mob_synth_C"/>
    <property type="match status" value="1"/>
</dbReference>
<dbReference type="GO" id="GO:0006777">
    <property type="term" value="P:Mo-molybdopterin cofactor biosynthetic process"/>
    <property type="evidence" value="ECO:0007669"/>
    <property type="project" value="UniProtKB-KW"/>
</dbReference>
<gene>
    <name evidence="14" type="ORF">METZ01_LOCUS57339</name>
</gene>
<dbReference type="GO" id="GO:0046872">
    <property type="term" value="F:metal ion binding"/>
    <property type="evidence" value="ECO:0007669"/>
    <property type="project" value="UniProtKB-KW"/>
</dbReference>
<evidence type="ECO:0000313" key="14">
    <source>
        <dbReference type="EMBL" id="SVA04485.1"/>
    </source>
</evidence>
<dbReference type="InterPro" id="IPR010505">
    <property type="entry name" value="MoaA_twitch"/>
</dbReference>
<keyword evidence="11" id="KW-0456">Lyase</keyword>
<keyword evidence="6" id="KW-0547">Nucleotide-binding</keyword>
<dbReference type="SUPFAM" id="SSF102114">
    <property type="entry name" value="Radical SAM enzymes"/>
    <property type="match status" value="1"/>
</dbReference>
<dbReference type="SFLD" id="SFLDG01383">
    <property type="entry name" value="cyclic_pyranopterin_phosphate"/>
    <property type="match status" value="1"/>
</dbReference>
<dbReference type="PROSITE" id="PS51918">
    <property type="entry name" value="RADICAL_SAM"/>
    <property type="match status" value="1"/>
</dbReference>
<comment type="catalytic activity">
    <reaction evidence="12">
        <text>GTP + AH2 + S-adenosyl-L-methionine = (8S)-3',8-cyclo-7,8-dihydroguanosine 5'-triphosphate + 5'-deoxyadenosine + L-methionine + A + H(+)</text>
        <dbReference type="Rhea" id="RHEA:49576"/>
        <dbReference type="ChEBI" id="CHEBI:13193"/>
        <dbReference type="ChEBI" id="CHEBI:15378"/>
        <dbReference type="ChEBI" id="CHEBI:17319"/>
        <dbReference type="ChEBI" id="CHEBI:17499"/>
        <dbReference type="ChEBI" id="CHEBI:37565"/>
        <dbReference type="ChEBI" id="CHEBI:57844"/>
        <dbReference type="ChEBI" id="CHEBI:59789"/>
        <dbReference type="ChEBI" id="CHEBI:131766"/>
        <dbReference type="EC" id="4.1.99.22"/>
    </reaction>
</comment>
<evidence type="ECO:0000256" key="8">
    <source>
        <dbReference type="ARBA" id="ARBA00023014"/>
    </source>
</evidence>
<dbReference type="EMBL" id="UINC01003230">
    <property type="protein sequence ID" value="SVA04485.1"/>
    <property type="molecule type" value="Genomic_DNA"/>
</dbReference>
<keyword evidence="8" id="KW-0411">Iron-sulfur</keyword>
<dbReference type="CDD" id="cd21117">
    <property type="entry name" value="Twitch_MoaA"/>
    <property type="match status" value="1"/>
</dbReference>
<dbReference type="EC" id="4.1.99.22" evidence="2"/>
<dbReference type="Gene3D" id="3.20.20.70">
    <property type="entry name" value="Aldolase class I"/>
    <property type="match status" value="1"/>
</dbReference>
<dbReference type="InterPro" id="IPR013785">
    <property type="entry name" value="Aldolase_TIM"/>
</dbReference>
<dbReference type="InterPro" id="IPR000385">
    <property type="entry name" value="MoaA_NifB_PqqE_Fe-S-bd_CS"/>
</dbReference>
<keyword evidence="7" id="KW-0408">Iron</keyword>
<evidence type="ECO:0000256" key="10">
    <source>
        <dbReference type="ARBA" id="ARBA00023150"/>
    </source>
</evidence>
<dbReference type="PANTHER" id="PTHR22960">
    <property type="entry name" value="MOLYBDOPTERIN COFACTOR SYNTHESIS PROTEIN A"/>
    <property type="match status" value="1"/>
</dbReference>
<dbReference type="SMART" id="SM00729">
    <property type="entry name" value="Elp3"/>
    <property type="match status" value="1"/>
</dbReference>
<dbReference type="InterPro" id="IPR040064">
    <property type="entry name" value="MoaA-like"/>
</dbReference>
<evidence type="ECO:0000256" key="11">
    <source>
        <dbReference type="ARBA" id="ARBA00023239"/>
    </source>
</evidence>
<dbReference type="PROSITE" id="PS01305">
    <property type="entry name" value="MOAA_NIFB_PQQE"/>
    <property type="match status" value="1"/>
</dbReference>
<dbReference type="CDD" id="cd01335">
    <property type="entry name" value="Radical_SAM"/>
    <property type="match status" value="1"/>
</dbReference>
<keyword evidence="10" id="KW-0501">Molybdenum cofactor biosynthesis</keyword>
<dbReference type="UniPathway" id="UPA00344"/>
<proteinExistence type="inferred from homology"/>
<keyword evidence="9" id="KW-0342">GTP-binding</keyword>
<keyword evidence="3" id="KW-0004">4Fe-4S</keyword>
<dbReference type="InterPro" id="IPR013483">
    <property type="entry name" value="MoaA"/>
</dbReference>
<reference evidence="14" key="1">
    <citation type="submission" date="2018-05" db="EMBL/GenBank/DDBJ databases">
        <authorList>
            <person name="Lanie J.A."/>
            <person name="Ng W.-L."/>
            <person name="Kazmierczak K.M."/>
            <person name="Andrzejewski T.M."/>
            <person name="Davidsen T.M."/>
            <person name="Wayne K.J."/>
            <person name="Tettelin H."/>
            <person name="Glass J.I."/>
            <person name="Rusch D."/>
            <person name="Podicherti R."/>
            <person name="Tsui H.-C.T."/>
            <person name="Winkler M.E."/>
        </authorList>
    </citation>
    <scope>NUCLEOTIDE SEQUENCE</scope>
</reference>
<evidence type="ECO:0000256" key="1">
    <source>
        <dbReference type="ARBA" id="ARBA00001966"/>
    </source>
</evidence>
<name>A0A381SKA7_9ZZZZ</name>
<evidence type="ECO:0000256" key="6">
    <source>
        <dbReference type="ARBA" id="ARBA00022741"/>
    </source>
</evidence>
<evidence type="ECO:0000256" key="5">
    <source>
        <dbReference type="ARBA" id="ARBA00022723"/>
    </source>
</evidence>
<keyword evidence="4" id="KW-0949">S-adenosyl-L-methionine</keyword>
<dbReference type="InterPro" id="IPR050105">
    <property type="entry name" value="MoCo_biosynth_MoaA/MoaC"/>
</dbReference>
<dbReference type="PANTHER" id="PTHR22960:SF0">
    <property type="entry name" value="MOLYBDENUM COFACTOR BIOSYNTHESIS PROTEIN 1"/>
    <property type="match status" value="1"/>
</dbReference>
<dbReference type="SFLD" id="SFLDG01067">
    <property type="entry name" value="SPASM/twitch_domain_containing"/>
    <property type="match status" value="1"/>
</dbReference>
<evidence type="ECO:0000256" key="7">
    <source>
        <dbReference type="ARBA" id="ARBA00023004"/>
    </source>
</evidence>
<evidence type="ECO:0000256" key="2">
    <source>
        <dbReference type="ARBA" id="ARBA00012167"/>
    </source>
</evidence>
<dbReference type="InterPro" id="IPR006638">
    <property type="entry name" value="Elp3/MiaA/NifB-like_rSAM"/>
</dbReference>
<dbReference type="SFLD" id="SFLDS00029">
    <property type="entry name" value="Radical_SAM"/>
    <property type="match status" value="1"/>
</dbReference>
<dbReference type="InterPro" id="IPR058240">
    <property type="entry name" value="rSAM_sf"/>
</dbReference>
<dbReference type="InterPro" id="IPR007197">
    <property type="entry name" value="rSAM"/>
</dbReference>
<feature type="domain" description="Radical SAM core" evidence="13">
    <location>
        <begin position="1"/>
        <end position="225"/>
    </location>
</feature>
<dbReference type="Pfam" id="PF04055">
    <property type="entry name" value="Radical_SAM"/>
    <property type="match status" value="1"/>
</dbReference>
<dbReference type="GO" id="GO:0061798">
    <property type="term" value="F:GTP 3',8'-cyclase activity"/>
    <property type="evidence" value="ECO:0007669"/>
    <property type="project" value="UniProtKB-EC"/>
</dbReference>
<dbReference type="GO" id="GO:0061799">
    <property type="term" value="F:cyclic pyranopterin monophosphate synthase activity"/>
    <property type="evidence" value="ECO:0007669"/>
    <property type="project" value="TreeGrafter"/>
</dbReference>
<evidence type="ECO:0000256" key="9">
    <source>
        <dbReference type="ARBA" id="ARBA00023134"/>
    </source>
</evidence>
<comment type="cofactor">
    <cofactor evidence="1">
        <name>[4Fe-4S] cluster</name>
        <dbReference type="ChEBI" id="CHEBI:49883"/>
    </cofactor>
</comment>
<accession>A0A381SKA7</accession>
<evidence type="ECO:0000256" key="4">
    <source>
        <dbReference type="ARBA" id="ARBA00022691"/>
    </source>
</evidence>
<dbReference type="NCBIfam" id="TIGR02666">
    <property type="entry name" value="moaA"/>
    <property type="match status" value="1"/>
</dbReference>
<dbReference type="SFLD" id="SFLDG01386">
    <property type="entry name" value="main_SPASM_domain-containing"/>
    <property type="match status" value="1"/>
</dbReference>
<evidence type="ECO:0000256" key="3">
    <source>
        <dbReference type="ARBA" id="ARBA00022485"/>
    </source>
</evidence>
<sequence>MRDLRVSVTDRCNFRCPYCMPAEIYGEAYEFLPREDILTFEELTRLIGIFAELGITKLRITGGEPLLRNDLPQLLRMLKAIDGIDDMTLTTNGYLLSQFAQPLKDAGLNRITVSLDSLDDEVFKAMNGRGFSTERVLKAIQSASEVGLSPLKINCVVQKDVNDHTIVDLARHFKGTGHIVRYIEYMDVGNRNGWRSEHVVPADDIIARIDAEMALEPVESNYHGEVATRYRYKDGSGEIGVIASVTKPFCGDCTRVRLSTDGKIFTCLFASEGTSLMDPMRSGATDNELRQLLTGIWTVRSDRYSEERAASPYEPGAPRKIEMYQIGG</sequence>
<dbReference type="HAMAP" id="MF_01225_B">
    <property type="entry name" value="MoaA_B"/>
    <property type="match status" value="1"/>
</dbReference>
<dbReference type="GO" id="GO:0051539">
    <property type="term" value="F:4 iron, 4 sulfur cluster binding"/>
    <property type="evidence" value="ECO:0007669"/>
    <property type="project" value="UniProtKB-KW"/>
</dbReference>
<keyword evidence="5" id="KW-0479">Metal-binding</keyword>
<evidence type="ECO:0000256" key="12">
    <source>
        <dbReference type="ARBA" id="ARBA00048697"/>
    </source>
</evidence>
<organism evidence="14">
    <name type="scientific">marine metagenome</name>
    <dbReference type="NCBI Taxonomy" id="408172"/>
    <lineage>
        <taxon>unclassified sequences</taxon>
        <taxon>metagenomes</taxon>
        <taxon>ecological metagenomes</taxon>
    </lineage>
</organism>
<dbReference type="GO" id="GO:0005525">
    <property type="term" value="F:GTP binding"/>
    <property type="evidence" value="ECO:0007669"/>
    <property type="project" value="UniProtKB-KW"/>
</dbReference>
<dbReference type="AlphaFoldDB" id="A0A381SKA7"/>